<reference evidence="1 2" key="1">
    <citation type="submission" date="2019-07" db="EMBL/GenBank/DDBJ databases">
        <title>Whole genome shotgun sequence of Asaia bogorensis NBRC 16594.</title>
        <authorList>
            <person name="Hosoyama A."/>
            <person name="Uohara A."/>
            <person name="Ohji S."/>
            <person name="Ichikawa N."/>
        </authorList>
    </citation>
    <scope>NUCLEOTIDE SEQUENCE [LARGE SCALE GENOMIC DNA]</scope>
    <source>
        <strain evidence="1 2">NBRC 16594</strain>
    </source>
</reference>
<dbReference type="EMBL" id="BJVS01000003">
    <property type="protein sequence ID" value="GEL53486.1"/>
    <property type="molecule type" value="Genomic_DNA"/>
</dbReference>
<accession>A0AAN4U2F3</accession>
<evidence type="ECO:0000313" key="2">
    <source>
        <dbReference type="Proteomes" id="UP000321287"/>
    </source>
</evidence>
<dbReference type="KEGG" id="abg:Asbog_00836"/>
<proteinExistence type="predicted"/>
<protein>
    <recommendedName>
        <fullName evidence="3">Glycine zipper domain-containing protein</fullName>
    </recommendedName>
</protein>
<dbReference type="AlphaFoldDB" id="A0AAN4U2F3"/>
<comment type="caution">
    <text evidence="1">The sequence shown here is derived from an EMBL/GenBank/DDBJ whole genome shotgun (WGS) entry which is preliminary data.</text>
</comment>
<evidence type="ECO:0008006" key="3">
    <source>
        <dbReference type="Google" id="ProtNLM"/>
    </source>
</evidence>
<gene>
    <name evidence="1" type="ORF">ABO01nite_14930</name>
</gene>
<name>A0AAN4U2F3_9PROT</name>
<evidence type="ECO:0000313" key="1">
    <source>
        <dbReference type="EMBL" id="GEL53486.1"/>
    </source>
</evidence>
<organism evidence="1 2">
    <name type="scientific">Asaia bogorensis NBRC 16594</name>
    <dbReference type="NCBI Taxonomy" id="1231624"/>
    <lineage>
        <taxon>Bacteria</taxon>
        <taxon>Pseudomonadati</taxon>
        <taxon>Pseudomonadota</taxon>
        <taxon>Alphaproteobacteria</taxon>
        <taxon>Acetobacterales</taxon>
        <taxon>Acetobacteraceae</taxon>
        <taxon>Asaia</taxon>
    </lineage>
</organism>
<dbReference type="GeneID" id="78227851"/>
<keyword evidence="2" id="KW-1185">Reference proteome</keyword>
<dbReference type="RefSeq" id="WP_083510696.1">
    <property type="nucleotide sequence ID" value="NZ_AP014690.1"/>
</dbReference>
<dbReference type="Proteomes" id="UP000321287">
    <property type="component" value="Unassembled WGS sequence"/>
</dbReference>
<sequence>MILASSPRPSRRKWPLAILGTVGLCTLLSACGSPYDPGSRAGSGALIGGGAGAAIGALAGGGRGAAIGALAGGLVGAAGGAATTPNRPGGGYAQSGYYNQGGYYNQAPPQQGYQQPYYNNGQNGYAAPAYPAQPQAAYPAQQGYPAYNQGYGY</sequence>